<gene>
    <name evidence="2" type="ORF">LU674_011105</name>
</gene>
<accession>A0AAW7HQ48</accession>
<dbReference type="SMART" id="SM00843">
    <property type="entry name" value="Ftsk_gamma"/>
    <property type="match status" value="1"/>
</dbReference>
<dbReference type="InterPro" id="IPR050206">
    <property type="entry name" value="FtsK/SpoIIIE/SftA"/>
</dbReference>
<dbReference type="AlphaFoldDB" id="A0AAW7HQ48"/>
<dbReference type="Gene3D" id="1.10.10.10">
    <property type="entry name" value="Winged helix-like DNA-binding domain superfamily/Winged helix DNA-binding domain"/>
    <property type="match status" value="1"/>
</dbReference>
<sequence length="339" mass="37621">MKAEHKEFIDRAYLHGVPPMVLAHELMVHDLVEAALFELRNIKTPFLRLGEDDQQEVIDRITEKASDVVRSAVSIIASRGATTIELTMKEVKFDAKKLTATGIIDAKAPNRKELIDSAGHLCLLVMAPDDYHEGTDFVKPERDQHELPLSVSEIVSGMGLERQREEEDLPDGPDSLYGEAVSFVRSTRRASISAIQRHLKVGYNRAARMLEQMETEGVVTAISSNGSREVIAQAEHQPVAQDESDVVDAELPEDSMPVNKEFGDFDYSEAAQIVSLHGQVIDAAWLQRRLSIDSDRAASLLLRLLESSVIQLEAEGDSSLEHTYRVVGTLEQAVDLNLE</sequence>
<dbReference type="InterPro" id="IPR036390">
    <property type="entry name" value="WH_DNA-bd_sf"/>
</dbReference>
<feature type="domain" description="FtsK gamma" evidence="1">
    <location>
        <begin position="170"/>
        <end position="235"/>
    </location>
</feature>
<dbReference type="PANTHER" id="PTHR22683">
    <property type="entry name" value="SPORULATION PROTEIN RELATED"/>
    <property type="match status" value="1"/>
</dbReference>
<evidence type="ECO:0000313" key="3">
    <source>
        <dbReference type="Proteomes" id="UP001165439"/>
    </source>
</evidence>
<reference evidence="2" key="1">
    <citation type="submission" date="2023-06" db="EMBL/GenBank/DDBJ databases">
        <title>MBL-encoding genomic islands in Pseudomonas spp. in Poland.</title>
        <authorList>
            <person name="Urbanowicz P."/>
            <person name="Izdebski R."/>
            <person name="Biedrzycka M."/>
            <person name="Gniadkowski M."/>
        </authorList>
    </citation>
    <scope>NUCLEOTIDE SEQUENCE</scope>
    <source>
        <strain evidence="2">NMI5768_13</strain>
    </source>
</reference>
<dbReference type="PANTHER" id="PTHR22683:SF41">
    <property type="entry name" value="DNA TRANSLOCASE FTSK"/>
    <property type="match status" value="1"/>
</dbReference>
<dbReference type="Proteomes" id="UP001165439">
    <property type="component" value="Unassembled WGS sequence"/>
</dbReference>
<dbReference type="InterPro" id="IPR036388">
    <property type="entry name" value="WH-like_DNA-bd_sf"/>
</dbReference>
<dbReference type="EMBL" id="JAJSRF020000001">
    <property type="protein sequence ID" value="MDM3952873.1"/>
    <property type="molecule type" value="Genomic_DNA"/>
</dbReference>
<dbReference type="RefSeq" id="WP_269812407.1">
    <property type="nucleotide sequence ID" value="NZ_JAJSRF020000001.1"/>
</dbReference>
<proteinExistence type="predicted"/>
<dbReference type="SUPFAM" id="SSF46785">
    <property type="entry name" value="Winged helix' DNA-binding domain"/>
    <property type="match status" value="1"/>
</dbReference>
<dbReference type="Pfam" id="PF09397">
    <property type="entry name" value="FtsK_gamma"/>
    <property type="match status" value="1"/>
</dbReference>
<dbReference type="InterPro" id="IPR018541">
    <property type="entry name" value="Ftsk_gamma"/>
</dbReference>
<evidence type="ECO:0000313" key="2">
    <source>
        <dbReference type="EMBL" id="MDM3952873.1"/>
    </source>
</evidence>
<protein>
    <submittedName>
        <fullName evidence="2">DNA translocase FtsK</fullName>
    </submittedName>
</protein>
<name>A0AAW7HQ48_9PSED</name>
<organism evidence="2 3">
    <name type="scientific">Pseudomonas alloputida</name>
    <dbReference type="NCBI Taxonomy" id="1940621"/>
    <lineage>
        <taxon>Bacteria</taxon>
        <taxon>Pseudomonadati</taxon>
        <taxon>Pseudomonadota</taxon>
        <taxon>Gammaproteobacteria</taxon>
        <taxon>Pseudomonadales</taxon>
        <taxon>Pseudomonadaceae</taxon>
        <taxon>Pseudomonas</taxon>
    </lineage>
</organism>
<evidence type="ECO:0000259" key="1">
    <source>
        <dbReference type="SMART" id="SM00843"/>
    </source>
</evidence>
<comment type="caution">
    <text evidence="2">The sequence shown here is derived from an EMBL/GenBank/DDBJ whole genome shotgun (WGS) entry which is preliminary data.</text>
</comment>